<protein>
    <submittedName>
        <fullName evidence="1">Uncharacterized protein</fullName>
    </submittedName>
</protein>
<gene>
    <name evidence="1" type="ORF">S01H4_47120</name>
</gene>
<accession>X1BL05</accession>
<reference evidence="1" key="1">
    <citation type="journal article" date="2014" name="Front. Microbiol.">
        <title>High frequency of phylogenetically diverse reductive dehalogenase-homologous genes in deep subseafloor sedimentary metagenomes.</title>
        <authorList>
            <person name="Kawai M."/>
            <person name="Futagami T."/>
            <person name="Toyoda A."/>
            <person name="Takaki Y."/>
            <person name="Nishi S."/>
            <person name="Hori S."/>
            <person name="Arai W."/>
            <person name="Tsubouchi T."/>
            <person name="Morono Y."/>
            <person name="Uchiyama I."/>
            <person name="Ito T."/>
            <person name="Fujiyama A."/>
            <person name="Inagaki F."/>
            <person name="Takami H."/>
        </authorList>
    </citation>
    <scope>NUCLEOTIDE SEQUENCE</scope>
    <source>
        <strain evidence="1">Expedition CK06-06</strain>
    </source>
</reference>
<evidence type="ECO:0000313" key="1">
    <source>
        <dbReference type="EMBL" id="GAG96564.1"/>
    </source>
</evidence>
<name>X1BL05_9ZZZZ</name>
<organism evidence="1">
    <name type="scientific">marine sediment metagenome</name>
    <dbReference type="NCBI Taxonomy" id="412755"/>
    <lineage>
        <taxon>unclassified sequences</taxon>
        <taxon>metagenomes</taxon>
        <taxon>ecological metagenomes</taxon>
    </lineage>
</organism>
<dbReference type="EMBL" id="BART01026409">
    <property type="protein sequence ID" value="GAG96564.1"/>
    <property type="molecule type" value="Genomic_DNA"/>
</dbReference>
<feature type="non-terminal residue" evidence="1">
    <location>
        <position position="43"/>
    </location>
</feature>
<dbReference type="AlphaFoldDB" id="X1BL05"/>
<comment type="caution">
    <text evidence="1">The sequence shown here is derived from an EMBL/GenBank/DDBJ whole genome shotgun (WGS) entry which is preliminary data.</text>
</comment>
<proteinExistence type="predicted"/>
<sequence length="43" mass="5070">MWKIIAESKDKRPKLQNYKNWNELPPIPISFPCYGSMGETGDW</sequence>